<feature type="region of interest" description="Disordered" evidence="1">
    <location>
        <begin position="850"/>
        <end position="874"/>
    </location>
</feature>
<keyword evidence="3" id="KW-0732">Signal</keyword>
<keyword evidence="2" id="KW-0812">Transmembrane</keyword>
<feature type="transmembrane region" description="Helical" evidence="2">
    <location>
        <begin position="885"/>
        <end position="909"/>
    </location>
</feature>
<dbReference type="SMART" id="SM00404">
    <property type="entry name" value="PTPc_motif"/>
    <property type="match status" value="2"/>
</dbReference>
<dbReference type="InterPro" id="IPR029021">
    <property type="entry name" value="Prot-tyrosine_phosphatase-like"/>
</dbReference>
<feature type="region of interest" description="Disordered" evidence="1">
    <location>
        <begin position="36"/>
        <end position="88"/>
    </location>
</feature>
<dbReference type="CDD" id="cd00047">
    <property type="entry name" value="PTPc"/>
    <property type="match status" value="2"/>
</dbReference>
<dbReference type="SMART" id="SM00453">
    <property type="entry name" value="WSN"/>
    <property type="match status" value="1"/>
</dbReference>
<feature type="region of interest" description="Disordered" evidence="1">
    <location>
        <begin position="1234"/>
        <end position="1255"/>
    </location>
</feature>
<reference evidence="6" key="1">
    <citation type="submission" date="2007-07" db="EMBL/GenBank/DDBJ databases">
        <title>PCAP assembly of the Caenorhabditis remanei genome.</title>
        <authorList>
            <consortium name="The Caenorhabditis remanei Sequencing Consortium"/>
            <person name="Wilson R.K."/>
        </authorList>
    </citation>
    <scope>NUCLEOTIDE SEQUENCE [LARGE SCALE GENOMIC DNA]</scope>
    <source>
        <strain evidence="6">PB4641</strain>
    </source>
</reference>
<gene>
    <name evidence="6" type="ORF">CRE_02633</name>
</gene>
<dbReference type="STRING" id="31234.E3NDB9"/>
<dbReference type="PROSITE" id="PS50056">
    <property type="entry name" value="TYR_PHOSPHATASE_2"/>
    <property type="match status" value="1"/>
</dbReference>
<dbReference type="SMART" id="SM00194">
    <property type="entry name" value="PTPc"/>
    <property type="match status" value="2"/>
</dbReference>
<dbReference type="PANTHER" id="PTHR32525">
    <property type="entry name" value="PROTEIN-TYROSINE-PHOSPHATASE"/>
    <property type="match status" value="1"/>
</dbReference>
<keyword evidence="2" id="KW-0472">Membrane</keyword>
<dbReference type="InParanoid" id="E3NDB9"/>
<feature type="region of interest" description="Disordered" evidence="1">
    <location>
        <begin position="1625"/>
        <end position="1646"/>
    </location>
</feature>
<dbReference type="Pfam" id="PF02206">
    <property type="entry name" value="WSN"/>
    <property type="match status" value="1"/>
</dbReference>
<dbReference type="Proteomes" id="UP000008281">
    <property type="component" value="Unassembled WGS sequence"/>
</dbReference>
<organism evidence="7">
    <name type="scientific">Caenorhabditis remanei</name>
    <name type="common">Caenorhabditis vulgaris</name>
    <dbReference type="NCBI Taxonomy" id="31234"/>
    <lineage>
        <taxon>Eukaryota</taxon>
        <taxon>Metazoa</taxon>
        <taxon>Ecdysozoa</taxon>
        <taxon>Nematoda</taxon>
        <taxon>Chromadorea</taxon>
        <taxon>Rhabditida</taxon>
        <taxon>Rhabditina</taxon>
        <taxon>Rhabditomorpha</taxon>
        <taxon>Rhabditoidea</taxon>
        <taxon>Rhabditidae</taxon>
        <taxon>Peloderinae</taxon>
        <taxon>Caenorhabditis</taxon>
    </lineage>
</organism>
<accession>E3NDB9</accession>
<evidence type="ECO:0000259" key="4">
    <source>
        <dbReference type="PROSITE" id="PS50055"/>
    </source>
</evidence>
<dbReference type="SUPFAM" id="SSF52799">
    <property type="entry name" value="(Phosphotyrosine protein) phosphatases II"/>
    <property type="match status" value="2"/>
</dbReference>
<dbReference type="Gene3D" id="3.90.190.10">
    <property type="entry name" value="Protein tyrosine phosphatase superfamily"/>
    <property type="match status" value="2"/>
</dbReference>
<dbReference type="InterPro" id="IPR000387">
    <property type="entry name" value="Tyr_Pase_dom"/>
</dbReference>
<dbReference type="InterPro" id="IPR003125">
    <property type="entry name" value="WSN"/>
</dbReference>
<dbReference type="PROSITE" id="PS50055">
    <property type="entry name" value="TYR_PHOSPHATASE_PTP"/>
    <property type="match status" value="2"/>
</dbReference>
<evidence type="ECO:0000256" key="2">
    <source>
        <dbReference type="SAM" id="Phobius"/>
    </source>
</evidence>
<sequence length="1646" mass="185438">MKVFAFLSVATATAIYATTSHRRYYASDNHRDYPNFFADPRTSSGSRSANSHSSSDSSPDSPPPGSPSDSSQRSIRSASFPEHSDDFTNSHIRTIRNVNEESADYLEHATIIAHIVNGIALQSGLMNGSIPVNDVIGELLHLGTVDVPSIVNIKTDQVALLTQNMKKLPSELVTSPDITDLENLSIEWDKRMTESKSIGDVKSLLKNHSYFQEAQTLKTKFSFTLWASFTNKLSKVATLVTELKNYATFTHDDTITNFGNLPSTVDGIKQSFDNLKSATDTLKDYKQVLSGSDVFQPLEKMIELISTRKIISYSSDNDFKLITGNVQKTLEVSAQYSKSRQDFEKVVELADNRRDHGSTVRKYSVGFPNGVSDVKQLEQDVRELWIGEILKMEVTKLNEFADSLKPLFNVNDRLIELDNQLKSLSSSESKVALSKFNKIQSDISVLTKESLDAVNVLKDFIACAKESPGGEASYKNSLELLKNIKAMKDSLIALSEAVKNFDLKQLQTDTKSFIDSVGFKKDIKPDSKEYQELVAKLKDNKEFATLQKRLSDLQNSHNIITNANMVGTLEAIINGKTILEEDSLKNSIDTEDGVNTCLQKHSKKSKLFLQAVQLIKNLRGLNSKEIEDVESVFTMISTVSKELSTANTIPDTMKADSKGMTDDTNKLSDSLAKSEVIGQSVNSLRSAFALRDLKAEVDKLKTIDSAVQAVIQKISAEDQKIVKPLWGDHKTEMAKLDKTLVEIGSLNLNVSNLTTIGAFGTPLTALASLTSVNMNAKEKSKALDALLNDGALKIDPTVKKNIEDSQKTLDKLADLDLGFASHTTQFQSAPSVFSDLQNFLTKLLQVPMSPRQPSGQVPGAQGGPGGAAAIQQGQKSEEKNGITTLVLIGIIAASIIFVLLLVGGGFCGFKKYAEHIWNSKIIQWMKRHCFKDLANVKDVHSGYMQVMDANVELWRKKGTLGEEKKRLLTQSCNPDSALFVPNENKEVMVFANKVTTLGGLDFIATHAPKDPQEFWQMVLSQNPEFVVSLCGDKEMKTLNCDYYPKKVAKPKKFGDYTVALTSEETAPKDVNKRSLTVTRGEKSLQLMHLQAVNWPAGDVPDDHETAFELIKTVNNSKTPVIVHCSDGNSATMSFIGIQFIFEEVRKHPIFNFGHFMHEMCERTWHPIEKYTFSAWTVLGVRKHLYDECKLAEEHKVDYDNDLKLLKDLKKEWIREDEARKEAIEATKEAERVRLANEKQKQDEEDDRRKKDQDKIDNLNKEVDELKKDKEAQQKYLETIQAKNTTMDEKNKLIIKELEGNLAKLTKEEADRKKELIAWVTKNYNEDVDSHYDFHDVCVLKYMKLLKVDVQRAEANLPSGKQAFDKYCNPDTAVEVMQDGVKIPIHANYVSSKIPNCTIFIATQAPTKQGYNGYCDDTTGDFWAMIFHHDSDFIVNLCQQSEMATLAQYFHSEPNKSVTCVRYNVRTESADLVFKEEVMKRVLTVTDMESKKVKTVIHFQLLNWIDKRIPKSHYAAMEVMNVVKKSKKHVVVHCKAGVGRTMSFIGLQFVYEEISNNPQFSTVMEPMRKMREMRWEAVQSVEQSFWIYLGVVLRLVRELGLDMSYYEKQFALLPAYRKKYIDDMKAKKKKEKDEKEKANKKTKTEEK</sequence>
<keyword evidence="7" id="KW-1185">Reference proteome</keyword>
<name>E3NDB9_CAERE</name>
<dbReference type="OMA" id="CTIFIAT"/>
<dbReference type="HOGENOM" id="CLU_002807_0_0_1"/>
<dbReference type="InterPro" id="IPR003595">
    <property type="entry name" value="Tyr_Pase_cat"/>
</dbReference>
<feature type="domain" description="Tyrosine-protein phosphatase" evidence="4">
    <location>
        <begin position="1340"/>
        <end position="1593"/>
    </location>
</feature>
<feature type="compositionally biased region" description="Low complexity" evidence="1">
    <location>
        <begin position="43"/>
        <end position="59"/>
    </location>
</feature>
<evidence type="ECO:0000313" key="7">
    <source>
        <dbReference type="Proteomes" id="UP000008281"/>
    </source>
</evidence>
<evidence type="ECO:0000259" key="5">
    <source>
        <dbReference type="PROSITE" id="PS50056"/>
    </source>
</evidence>
<evidence type="ECO:0000256" key="1">
    <source>
        <dbReference type="SAM" id="MobiDB-lite"/>
    </source>
</evidence>
<keyword evidence="2" id="KW-1133">Transmembrane helix</keyword>
<feature type="domain" description="Tyrosine-protein phosphatase" evidence="4">
    <location>
        <begin position="1002"/>
        <end position="1159"/>
    </location>
</feature>
<evidence type="ECO:0008006" key="8">
    <source>
        <dbReference type="Google" id="ProtNLM"/>
    </source>
</evidence>
<feature type="compositionally biased region" description="Low complexity" evidence="1">
    <location>
        <begin position="67"/>
        <end position="79"/>
    </location>
</feature>
<dbReference type="GO" id="GO:0004725">
    <property type="term" value="F:protein tyrosine phosphatase activity"/>
    <property type="evidence" value="ECO:0007669"/>
    <property type="project" value="InterPro"/>
</dbReference>
<evidence type="ECO:0000256" key="3">
    <source>
        <dbReference type="SAM" id="SignalP"/>
    </source>
</evidence>
<dbReference type="PANTHER" id="PTHR32525:SF1">
    <property type="entry name" value="DOMAIN OF UNKNOWN FUNCTION WSN DOMAIN-CONTAINING PROTEIN-RELATED"/>
    <property type="match status" value="1"/>
</dbReference>
<feature type="signal peptide" evidence="3">
    <location>
        <begin position="1"/>
        <end position="17"/>
    </location>
</feature>
<dbReference type="eggNOG" id="ENOG502QR81">
    <property type="taxonomic scope" value="Eukaryota"/>
</dbReference>
<proteinExistence type="predicted"/>
<dbReference type="OrthoDB" id="5846887at2759"/>
<dbReference type="PRINTS" id="PR00700">
    <property type="entry name" value="PRTYPHPHTASE"/>
</dbReference>
<protein>
    <recommendedName>
        <fullName evidence="8">Tyrosine-protein phosphatase domain-containing protein</fullName>
    </recommendedName>
</protein>
<dbReference type="InterPro" id="IPR000242">
    <property type="entry name" value="PTP_cat"/>
</dbReference>
<feature type="domain" description="Tyrosine specific protein phosphatases" evidence="5">
    <location>
        <begin position="1513"/>
        <end position="1584"/>
    </location>
</feature>
<dbReference type="EMBL" id="DS268608">
    <property type="protein sequence ID" value="EFO93569.1"/>
    <property type="molecule type" value="Genomic_DNA"/>
</dbReference>
<feature type="chain" id="PRO_5003178405" description="Tyrosine-protein phosphatase domain-containing protein" evidence="3">
    <location>
        <begin position="18"/>
        <end position="1646"/>
    </location>
</feature>
<dbReference type="Pfam" id="PF00102">
    <property type="entry name" value="Y_phosphatase"/>
    <property type="match status" value="2"/>
</dbReference>
<evidence type="ECO:0000313" key="6">
    <source>
        <dbReference type="EMBL" id="EFO93569.1"/>
    </source>
</evidence>